<protein>
    <recommendedName>
        <fullName evidence="4">D-isomer specific 2-hydroxyacid dehydrogenase NAD-binding domain-containing protein</fullName>
    </recommendedName>
</protein>
<feature type="non-terminal residue" evidence="5">
    <location>
        <position position="299"/>
    </location>
</feature>
<sequence length="299" mass="32921">MVNPKVVFLTGLNQAIIDEVVSYVPEGFDLTVFGKLSPEQEQIEAIKDADFLLCYGMEPTDSVVRSAQECKLVQLLAAGYDRMNLKLLQDLEIPIANNGGANSWAVSDHAVLLMLTLYKQLLAADTATKSGEWSQPITGQNTFEMAGKTVGILGIGNIGKQVARRVQAFDAEVQYFDKYPMDDNMNESLNVKLVSLDQLFITSDIISCHTPLTKETHHIVNLERLELMKPSSVLINTSRGSVVDELALIKVLQEGKIAGAGLDVFEQEPVDAENPLLKMDNVVATPHMAGTTWDTWARR</sequence>
<evidence type="ECO:0000256" key="2">
    <source>
        <dbReference type="ARBA" id="ARBA00023002"/>
    </source>
</evidence>
<dbReference type="InterPro" id="IPR006140">
    <property type="entry name" value="D-isomer_DH_NAD-bd"/>
</dbReference>
<dbReference type="InterPro" id="IPR029753">
    <property type="entry name" value="D-isomer_DH_CS"/>
</dbReference>
<name>A0A382D4P7_9ZZZZ</name>
<reference evidence="5" key="1">
    <citation type="submission" date="2018-05" db="EMBL/GenBank/DDBJ databases">
        <authorList>
            <person name="Lanie J.A."/>
            <person name="Ng W.-L."/>
            <person name="Kazmierczak K.M."/>
            <person name="Andrzejewski T.M."/>
            <person name="Davidsen T.M."/>
            <person name="Wayne K.J."/>
            <person name="Tettelin H."/>
            <person name="Glass J.I."/>
            <person name="Rusch D."/>
            <person name="Podicherti R."/>
            <person name="Tsui H.-C.T."/>
            <person name="Winkler M.E."/>
        </authorList>
    </citation>
    <scope>NUCLEOTIDE SEQUENCE</scope>
</reference>
<dbReference type="GO" id="GO:0005829">
    <property type="term" value="C:cytosol"/>
    <property type="evidence" value="ECO:0007669"/>
    <property type="project" value="TreeGrafter"/>
</dbReference>
<dbReference type="GO" id="GO:0030267">
    <property type="term" value="F:glyoxylate reductase (NADPH) activity"/>
    <property type="evidence" value="ECO:0007669"/>
    <property type="project" value="TreeGrafter"/>
</dbReference>
<dbReference type="SUPFAM" id="SSF51735">
    <property type="entry name" value="NAD(P)-binding Rossmann-fold domains"/>
    <property type="match status" value="1"/>
</dbReference>
<keyword evidence="3" id="KW-0520">NAD</keyword>
<dbReference type="InterPro" id="IPR036291">
    <property type="entry name" value="NAD(P)-bd_dom_sf"/>
</dbReference>
<dbReference type="SUPFAM" id="SSF52283">
    <property type="entry name" value="Formate/glycerate dehydrogenase catalytic domain-like"/>
    <property type="match status" value="1"/>
</dbReference>
<evidence type="ECO:0000256" key="1">
    <source>
        <dbReference type="ARBA" id="ARBA00005854"/>
    </source>
</evidence>
<dbReference type="PROSITE" id="PS00671">
    <property type="entry name" value="D_2_HYDROXYACID_DH_3"/>
    <property type="match status" value="1"/>
</dbReference>
<dbReference type="PANTHER" id="PTHR10996:SF178">
    <property type="entry name" value="2-HYDROXYACID DEHYDROGENASE YGL185C-RELATED"/>
    <property type="match status" value="1"/>
</dbReference>
<organism evidence="5">
    <name type="scientific">marine metagenome</name>
    <dbReference type="NCBI Taxonomy" id="408172"/>
    <lineage>
        <taxon>unclassified sequences</taxon>
        <taxon>metagenomes</taxon>
        <taxon>ecological metagenomes</taxon>
    </lineage>
</organism>
<dbReference type="GO" id="GO:0016618">
    <property type="term" value="F:hydroxypyruvate reductase [NAD(P)H] activity"/>
    <property type="evidence" value="ECO:0007669"/>
    <property type="project" value="TreeGrafter"/>
</dbReference>
<dbReference type="EMBL" id="UINC01037473">
    <property type="protein sequence ID" value="SVB33014.1"/>
    <property type="molecule type" value="Genomic_DNA"/>
</dbReference>
<dbReference type="FunFam" id="3.40.50.720:FF:000203">
    <property type="entry name" value="D-3-phosphoglycerate dehydrogenase (SerA)"/>
    <property type="match status" value="1"/>
</dbReference>
<accession>A0A382D4P7</accession>
<dbReference type="PROSITE" id="PS00065">
    <property type="entry name" value="D_2_HYDROXYACID_DH_1"/>
    <property type="match status" value="1"/>
</dbReference>
<evidence type="ECO:0000313" key="5">
    <source>
        <dbReference type="EMBL" id="SVB33014.1"/>
    </source>
</evidence>
<dbReference type="InterPro" id="IPR029752">
    <property type="entry name" value="D-isomer_DH_CS1"/>
</dbReference>
<dbReference type="CDD" id="cd12175">
    <property type="entry name" value="2-Hacid_dh_11"/>
    <property type="match status" value="1"/>
</dbReference>
<dbReference type="PANTHER" id="PTHR10996">
    <property type="entry name" value="2-HYDROXYACID DEHYDROGENASE-RELATED"/>
    <property type="match status" value="1"/>
</dbReference>
<dbReference type="Gene3D" id="3.40.50.720">
    <property type="entry name" value="NAD(P)-binding Rossmann-like Domain"/>
    <property type="match status" value="2"/>
</dbReference>
<proteinExistence type="inferred from homology"/>
<evidence type="ECO:0000259" key="4">
    <source>
        <dbReference type="Pfam" id="PF02826"/>
    </source>
</evidence>
<comment type="similarity">
    <text evidence="1">Belongs to the D-isomer specific 2-hydroxyacid dehydrogenase family.</text>
</comment>
<dbReference type="Pfam" id="PF02826">
    <property type="entry name" value="2-Hacid_dh_C"/>
    <property type="match status" value="1"/>
</dbReference>
<feature type="domain" description="D-isomer specific 2-hydroxyacid dehydrogenase NAD-binding" evidence="4">
    <location>
        <begin position="112"/>
        <end position="289"/>
    </location>
</feature>
<dbReference type="AlphaFoldDB" id="A0A382D4P7"/>
<gene>
    <name evidence="5" type="ORF">METZ01_LOCUS185868</name>
</gene>
<dbReference type="InterPro" id="IPR050223">
    <property type="entry name" value="D-isomer_2-hydroxyacid_DH"/>
</dbReference>
<keyword evidence="2" id="KW-0560">Oxidoreductase</keyword>
<evidence type="ECO:0000256" key="3">
    <source>
        <dbReference type="ARBA" id="ARBA00023027"/>
    </source>
</evidence>
<dbReference type="GO" id="GO:0051287">
    <property type="term" value="F:NAD binding"/>
    <property type="evidence" value="ECO:0007669"/>
    <property type="project" value="InterPro"/>
</dbReference>